<dbReference type="PROSITE" id="PS51354">
    <property type="entry name" value="GLUTAREDOXIN_2"/>
    <property type="match status" value="1"/>
</dbReference>
<dbReference type="FunFam" id="3.40.30.10:FF:000005">
    <property type="entry name" value="Glutaredoxin 5"/>
    <property type="match status" value="1"/>
</dbReference>
<keyword evidence="5" id="KW-0676">Redox-active center</keyword>
<evidence type="ECO:0000313" key="9">
    <source>
        <dbReference type="EMBL" id="KAH0544708.1"/>
    </source>
</evidence>
<keyword evidence="1" id="KW-0001">2Fe-2S</keyword>
<organism evidence="9 10">
    <name type="scientific">Glutinoglossum americanum</name>
    <dbReference type="NCBI Taxonomy" id="1670608"/>
    <lineage>
        <taxon>Eukaryota</taxon>
        <taxon>Fungi</taxon>
        <taxon>Dikarya</taxon>
        <taxon>Ascomycota</taxon>
        <taxon>Pezizomycotina</taxon>
        <taxon>Geoglossomycetes</taxon>
        <taxon>Geoglossales</taxon>
        <taxon>Geoglossaceae</taxon>
        <taxon>Glutinoglossum</taxon>
    </lineage>
</organism>
<evidence type="ECO:0000256" key="1">
    <source>
        <dbReference type="ARBA" id="ARBA00022714"/>
    </source>
</evidence>
<evidence type="ECO:0000256" key="3">
    <source>
        <dbReference type="ARBA" id="ARBA00023004"/>
    </source>
</evidence>
<accession>A0A9P8L0I5</accession>
<dbReference type="PANTHER" id="PTHR10293:SF16">
    <property type="entry name" value="GLUTAREDOXIN-RELATED PROTEIN 5, MITOCHONDRIAL"/>
    <property type="match status" value="1"/>
</dbReference>
<dbReference type="Gene3D" id="3.40.30.10">
    <property type="entry name" value="Glutaredoxin"/>
    <property type="match status" value="1"/>
</dbReference>
<dbReference type="OrthoDB" id="415696at2759"/>
<keyword evidence="3" id="KW-0408">Iron</keyword>
<dbReference type="AlphaFoldDB" id="A0A9P8L0I5"/>
<name>A0A9P8L0I5_9PEZI</name>
<reference evidence="9" key="1">
    <citation type="submission" date="2021-03" db="EMBL/GenBank/DDBJ databases">
        <title>Comparative genomics and phylogenomic investigation of the class Geoglossomycetes provide insights into ecological specialization and systematics.</title>
        <authorList>
            <person name="Melie T."/>
            <person name="Pirro S."/>
            <person name="Miller A.N."/>
            <person name="Quandt A."/>
        </authorList>
    </citation>
    <scope>NUCLEOTIDE SEQUENCE</scope>
    <source>
        <strain evidence="9">GBOQ0MN5Z8</strain>
    </source>
</reference>
<dbReference type="Proteomes" id="UP000698800">
    <property type="component" value="Unassembled WGS sequence"/>
</dbReference>
<dbReference type="GO" id="GO:0005759">
    <property type="term" value="C:mitochondrial matrix"/>
    <property type="evidence" value="ECO:0007669"/>
    <property type="project" value="TreeGrafter"/>
</dbReference>
<comment type="caution">
    <text evidence="9">The sequence shown here is derived from an EMBL/GenBank/DDBJ whole genome shotgun (WGS) entry which is preliminary data.</text>
</comment>
<dbReference type="EMBL" id="JAGHQL010000015">
    <property type="protein sequence ID" value="KAH0544708.1"/>
    <property type="molecule type" value="Genomic_DNA"/>
</dbReference>
<feature type="domain" description="Glutaredoxin" evidence="8">
    <location>
        <begin position="57"/>
        <end position="124"/>
    </location>
</feature>
<gene>
    <name evidence="9" type="ORF">FGG08_001213</name>
</gene>
<dbReference type="GO" id="GO:0046872">
    <property type="term" value="F:metal ion binding"/>
    <property type="evidence" value="ECO:0007669"/>
    <property type="project" value="UniProtKB-KW"/>
</dbReference>
<evidence type="ECO:0000256" key="5">
    <source>
        <dbReference type="ARBA" id="ARBA00023284"/>
    </source>
</evidence>
<evidence type="ECO:0000256" key="7">
    <source>
        <dbReference type="SAM" id="MobiDB-lite"/>
    </source>
</evidence>
<dbReference type="SUPFAM" id="SSF52833">
    <property type="entry name" value="Thioredoxin-like"/>
    <property type="match status" value="1"/>
</dbReference>
<dbReference type="GO" id="GO:0051537">
    <property type="term" value="F:2 iron, 2 sulfur cluster binding"/>
    <property type="evidence" value="ECO:0007669"/>
    <property type="project" value="UniProtKB-KW"/>
</dbReference>
<dbReference type="PANTHER" id="PTHR10293">
    <property type="entry name" value="GLUTAREDOXIN FAMILY MEMBER"/>
    <property type="match status" value="1"/>
</dbReference>
<evidence type="ECO:0000256" key="2">
    <source>
        <dbReference type="ARBA" id="ARBA00022723"/>
    </source>
</evidence>
<dbReference type="InterPro" id="IPR004480">
    <property type="entry name" value="Monothiol_GRX-rel"/>
</dbReference>
<dbReference type="GO" id="GO:0044571">
    <property type="term" value="P:[2Fe-2S] cluster assembly"/>
    <property type="evidence" value="ECO:0007669"/>
    <property type="project" value="UniProtKB-ARBA"/>
</dbReference>
<evidence type="ECO:0000256" key="6">
    <source>
        <dbReference type="ARBA" id="ARBA00067618"/>
    </source>
</evidence>
<dbReference type="InterPro" id="IPR033658">
    <property type="entry name" value="GRX_PICOT-like"/>
</dbReference>
<keyword evidence="4" id="KW-0411">Iron-sulfur</keyword>
<dbReference type="NCBIfam" id="TIGR00365">
    <property type="entry name" value="Grx4 family monothiol glutaredoxin"/>
    <property type="match status" value="1"/>
</dbReference>
<dbReference type="GO" id="GO:0015036">
    <property type="term" value="F:disulfide oxidoreductase activity"/>
    <property type="evidence" value="ECO:0007669"/>
    <property type="project" value="UniProtKB-ARBA"/>
</dbReference>
<sequence>MLSRAVSPFFRHTSPAIRPRVPPNPLHPFARLTPLAFRFLSTETRHAIEKAVASAPVVLFMKGTPETPQCGFSRASIQILGLQGVDPAKFTAFNVLEDAELRQGIKEFSDWPTIPQLYVDKNFIGGCDILVSMHQNGELAKLLEDAKVLVAAEAPIYSFNENGYNLVLAPSPQAPILQAGVPGSFPSALPPTMARRAQSKPPKLAKPSKPTRKPKQTISTSRIFKPNKPGHTNSHVSAFKKAVSASRAHILTSHNTTLAQSHTNALASLKATRTHFTTISTTLLAQKSNLLTPFAAETYTVTAKDHHEAPQQQQQQQQPPPKPLVLGARIQAFRSQIQTQQAEIAALWDEWTLVQEELTSIFAAATGTAKDQGSTDAFEDAEGEVKQCVQDTLHVMKESEKELDLHRKTQQKKFLTLISDM</sequence>
<protein>
    <recommendedName>
        <fullName evidence="6">Monothiol glutaredoxin-5, mitochondrial</fullName>
    </recommendedName>
</protein>
<dbReference type="CDD" id="cd03028">
    <property type="entry name" value="GRX_PICOT_like"/>
    <property type="match status" value="1"/>
</dbReference>
<proteinExistence type="predicted"/>
<dbReference type="InterPro" id="IPR002109">
    <property type="entry name" value="Glutaredoxin"/>
</dbReference>
<feature type="region of interest" description="Disordered" evidence="7">
    <location>
        <begin position="187"/>
        <end position="234"/>
    </location>
</feature>
<keyword evidence="10" id="KW-1185">Reference proteome</keyword>
<evidence type="ECO:0000259" key="8">
    <source>
        <dbReference type="Pfam" id="PF00462"/>
    </source>
</evidence>
<dbReference type="InterPro" id="IPR036249">
    <property type="entry name" value="Thioredoxin-like_sf"/>
</dbReference>
<keyword evidence="2" id="KW-0479">Metal-binding</keyword>
<dbReference type="Pfam" id="PF00462">
    <property type="entry name" value="Glutaredoxin"/>
    <property type="match status" value="1"/>
</dbReference>
<feature type="region of interest" description="Disordered" evidence="7">
    <location>
        <begin position="303"/>
        <end position="322"/>
    </location>
</feature>
<evidence type="ECO:0000256" key="4">
    <source>
        <dbReference type="ARBA" id="ARBA00023014"/>
    </source>
</evidence>
<evidence type="ECO:0000313" key="10">
    <source>
        <dbReference type="Proteomes" id="UP000698800"/>
    </source>
</evidence>
<feature type="compositionally biased region" description="Low complexity" evidence="7">
    <location>
        <begin position="199"/>
        <end position="208"/>
    </location>
</feature>